<dbReference type="EMBL" id="MU854327">
    <property type="protein sequence ID" value="KAK4043460.1"/>
    <property type="molecule type" value="Genomic_DNA"/>
</dbReference>
<feature type="region of interest" description="Disordered" evidence="1">
    <location>
        <begin position="302"/>
        <end position="343"/>
    </location>
</feature>
<protein>
    <submittedName>
        <fullName evidence="3">Chitinase 2</fullName>
    </submittedName>
</protein>
<dbReference type="PANTHER" id="PTHR45708">
    <property type="entry name" value="ENDOCHITINASE"/>
    <property type="match status" value="1"/>
</dbReference>
<dbReference type="InterPro" id="IPR050542">
    <property type="entry name" value="Glycosyl_Hydrlase18_Chitinase"/>
</dbReference>
<evidence type="ECO:0000256" key="1">
    <source>
        <dbReference type="SAM" id="MobiDB-lite"/>
    </source>
</evidence>
<dbReference type="Pfam" id="PF00704">
    <property type="entry name" value="Glyco_hydro_18"/>
    <property type="match status" value="1"/>
</dbReference>
<dbReference type="InterPro" id="IPR017853">
    <property type="entry name" value="GH"/>
</dbReference>
<name>A0AAN6SV69_9PEZI</name>
<accession>A0AAN6SV69</accession>
<dbReference type="PANTHER" id="PTHR45708:SF60">
    <property type="entry name" value="III CHITINASE, PUTATIVE (AFU_ORTHOLOGUE AFUA_5G03850)-RELATED"/>
    <property type="match status" value="1"/>
</dbReference>
<comment type="caution">
    <text evidence="3">The sequence shown here is derived from an EMBL/GenBank/DDBJ whole genome shotgun (WGS) entry which is preliminary data.</text>
</comment>
<dbReference type="InterPro" id="IPR001223">
    <property type="entry name" value="Glyco_hydro18_cat"/>
</dbReference>
<evidence type="ECO:0000313" key="4">
    <source>
        <dbReference type="Proteomes" id="UP001303115"/>
    </source>
</evidence>
<dbReference type="Proteomes" id="UP001303115">
    <property type="component" value="Unassembled WGS sequence"/>
</dbReference>
<dbReference type="GO" id="GO:0005576">
    <property type="term" value="C:extracellular region"/>
    <property type="evidence" value="ECO:0007669"/>
    <property type="project" value="TreeGrafter"/>
</dbReference>
<dbReference type="PROSITE" id="PS51910">
    <property type="entry name" value="GH18_2"/>
    <property type="match status" value="1"/>
</dbReference>
<dbReference type="SUPFAM" id="SSF51445">
    <property type="entry name" value="(Trans)glycosidases"/>
    <property type="match status" value="1"/>
</dbReference>
<feature type="compositionally biased region" description="Basic and acidic residues" evidence="1">
    <location>
        <begin position="332"/>
        <end position="343"/>
    </location>
</feature>
<gene>
    <name evidence="3" type="ORF">C8A01DRAFT_12972</name>
</gene>
<proteinExistence type="predicted"/>
<sequence>MPPLPHPALPRLITYYQTHHSPSGAFISILPLLQHPGISVTHVILAAIHINEDPSALTLNDHPPSHPRFTTLWAELRVLQASGIKVLGMLGGAAQGTFMRLDTADPETFDRYYLPLADLVRTRGLDGLDLDVEEPMSLAGVIRLIDRLRADFGPGFLITLAPVASALLDSTKNLSGFDYEALEVLRGKEIAWYNAQFYCGWGDCSNPAMYEMLLVKGWQPERIVVGLVTSPRNGAGWVPWNMLASVLPLLAGRHPRFGGVMGWEYFNSLPGGEEKPWEWAQAMTALLRGRRTVPGVEGLEGSMKAEVGRRDAAKEVDPDVGRGDAVPVPAEFEYHSDGGREDE</sequence>
<dbReference type="GO" id="GO:0005975">
    <property type="term" value="P:carbohydrate metabolic process"/>
    <property type="evidence" value="ECO:0007669"/>
    <property type="project" value="InterPro"/>
</dbReference>
<dbReference type="CDD" id="cd06546">
    <property type="entry name" value="GH18_CTS3_chitinase"/>
    <property type="match status" value="1"/>
</dbReference>
<keyword evidence="4" id="KW-1185">Reference proteome</keyword>
<evidence type="ECO:0000259" key="2">
    <source>
        <dbReference type="PROSITE" id="PS51910"/>
    </source>
</evidence>
<evidence type="ECO:0000313" key="3">
    <source>
        <dbReference type="EMBL" id="KAK4043460.1"/>
    </source>
</evidence>
<feature type="compositionally biased region" description="Basic and acidic residues" evidence="1">
    <location>
        <begin position="306"/>
        <end position="322"/>
    </location>
</feature>
<reference evidence="4" key="1">
    <citation type="journal article" date="2023" name="Mol. Phylogenet. Evol.">
        <title>Genome-scale phylogeny and comparative genomics of the fungal order Sordariales.</title>
        <authorList>
            <person name="Hensen N."/>
            <person name="Bonometti L."/>
            <person name="Westerberg I."/>
            <person name="Brannstrom I.O."/>
            <person name="Guillou S."/>
            <person name="Cros-Aarteil S."/>
            <person name="Calhoun S."/>
            <person name="Haridas S."/>
            <person name="Kuo A."/>
            <person name="Mondo S."/>
            <person name="Pangilinan J."/>
            <person name="Riley R."/>
            <person name="LaButti K."/>
            <person name="Andreopoulos B."/>
            <person name="Lipzen A."/>
            <person name="Chen C."/>
            <person name="Yan M."/>
            <person name="Daum C."/>
            <person name="Ng V."/>
            <person name="Clum A."/>
            <person name="Steindorff A."/>
            <person name="Ohm R.A."/>
            <person name="Martin F."/>
            <person name="Silar P."/>
            <person name="Natvig D.O."/>
            <person name="Lalanne C."/>
            <person name="Gautier V."/>
            <person name="Ament-Velasquez S.L."/>
            <person name="Kruys A."/>
            <person name="Hutchinson M.I."/>
            <person name="Powell A.J."/>
            <person name="Barry K."/>
            <person name="Miller A.N."/>
            <person name="Grigoriev I.V."/>
            <person name="Debuchy R."/>
            <person name="Gladieux P."/>
            <person name="Hiltunen Thoren M."/>
            <person name="Johannesson H."/>
        </authorList>
    </citation>
    <scope>NUCLEOTIDE SEQUENCE [LARGE SCALE GENOMIC DNA]</scope>
    <source>
        <strain evidence="4">CBS 284.82</strain>
    </source>
</reference>
<dbReference type="Gene3D" id="3.20.20.80">
    <property type="entry name" value="Glycosidases"/>
    <property type="match status" value="1"/>
</dbReference>
<dbReference type="AlphaFoldDB" id="A0AAN6SV69"/>
<organism evidence="3 4">
    <name type="scientific">Parachaetomium inaequale</name>
    <dbReference type="NCBI Taxonomy" id="2588326"/>
    <lineage>
        <taxon>Eukaryota</taxon>
        <taxon>Fungi</taxon>
        <taxon>Dikarya</taxon>
        <taxon>Ascomycota</taxon>
        <taxon>Pezizomycotina</taxon>
        <taxon>Sordariomycetes</taxon>
        <taxon>Sordariomycetidae</taxon>
        <taxon>Sordariales</taxon>
        <taxon>Chaetomiaceae</taxon>
        <taxon>Parachaetomium</taxon>
    </lineage>
</organism>
<dbReference type="GO" id="GO:0004568">
    <property type="term" value="F:chitinase activity"/>
    <property type="evidence" value="ECO:0007669"/>
    <property type="project" value="TreeGrafter"/>
</dbReference>
<feature type="domain" description="GH18" evidence="2">
    <location>
        <begin position="10"/>
        <end position="290"/>
    </location>
</feature>